<dbReference type="Proteomes" id="UP000224006">
    <property type="component" value="Chromosome IV"/>
</dbReference>
<proteinExistence type="predicted"/>
<dbReference type="KEGG" id="bbes:BESB_055190"/>
<dbReference type="AlphaFoldDB" id="A0A2A9MBL3"/>
<evidence type="ECO:0008006" key="5">
    <source>
        <dbReference type="Google" id="ProtNLM"/>
    </source>
</evidence>
<feature type="transmembrane region" description="Helical" evidence="1">
    <location>
        <begin position="120"/>
        <end position="139"/>
    </location>
</feature>
<keyword evidence="4" id="KW-1185">Reference proteome</keyword>
<keyword evidence="2" id="KW-0732">Signal</keyword>
<gene>
    <name evidence="3" type="ORF">BESB_055190</name>
</gene>
<keyword evidence="1" id="KW-1133">Transmembrane helix</keyword>
<sequence length="140" mass="15545">MPWMLSPLRIGFMLMMQAFVEVGARGIFDMLNNMFLGGAGSADPNNFEGGNQGSFFNFMFPLQSDYPWACVCDPALYLKWEQKEAPNVPCRNQADMSAQGVTAYCNPLLHKMNNASRQGLWAFILSCGFAWLGLVMNAAL</sequence>
<dbReference type="VEuPathDB" id="ToxoDB:BESB_055190"/>
<dbReference type="OrthoDB" id="329081at2759"/>
<evidence type="ECO:0000256" key="1">
    <source>
        <dbReference type="SAM" id="Phobius"/>
    </source>
</evidence>
<accession>A0A2A9MBL3</accession>
<organism evidence="3 4">
    <name type="scientific">Besnoitia besnoiti</name>
    <name type="common">Apicomplexan protozoan</name>
    <dbReference type="NCBI Taxonomy" id="94643"/>
    <lineage>
        <taxon>Eukaryota</taxon>
        <taxon>Sar</taxon>
        <taxon>Alveolata</taxon>
        <taxon>Apicomplexa</taxon>
        <taxon>Conoidasida</taxon>
        <taxon>Coccidia</taxon>
        <taxon>Eucoccidiorida</taxon>
        <taxon>Eimeriorina</taxon>
        <taxon>Sarcocystidae</taxon>
        <taxon>Besnoitia</taxon>
    </lineage>
</organism>
<dbReference type="EMBL" id="NWUJ01000004">
    <property type="protein sequence ID" value="PFH35868.1"/>
    <property type="molecule type" value="Genomic_DNA"/>
</dbReference>
<keyword evidence="1" id="KW-0472">Membrane</keyword>
<dbReference type="GeneID" id="40310448"/>
<comment type="caution">
    <text evidence="3">The sequence shown here is derived from an EMBL/GenBank/DDBJ whole genome shotgun (WGS) entry which is preliminary data.</text>
</comment>
<feature type="signal peptide" evidence="2">
    <location>
        <begin position="1"/>
        <end position="24"/>
    </location>
</feature>
<reference evidence="3" key="1">
    <citation type="submission" date="2017-09" db="EMBL/GenBank/DDBJ databases">
        <title>Genome sequencing of Besnoitia besnoiti strain Bb-Ger1.</title>
        <authorList>
            <person name="Schares G."/>
            <person name="Venepally P."/>
            <person name="Lorenzi H.A."/>
        </authorList>
    </citation>
    <scope>NUCLEOTIDE SEQUENCE [LARGE SCALE GENOMIC DNA]</scope>
    <source>
        <strain evidence="3">Bb-Ger1</strain>
    </source>
</reference>
<feature type="chain" id="PRO_5012247797" description="Transmembrane protein" evidence="2">
    <location>
        <begin position="25"/>
        <end position="140"/>
    </location>
</feature>
<evidence type="ECO:0000313" key="4">
    <source>
        <dbReference type="Proteomes" id="UP000224006"/>
    </source>
</evidence>
<keyword evidence="1" id="KW-0812">Transmembrane</keyword>
<protein>
    <recommendedName>
        <fullName evidence="5">Transmembrane protein</fullName>
    </recommendedName>
</protein>
<evidence type="ECO:0000313" key="3">
    <source>
        <dbReference type="EMBL" id="PFH35868.1"/>
    </source>
</evidence>
<dbReference type="RefSeq" id="XP_029219877.1">
    <property type="nucleotide sequence ID" value="XM_029363954.1"/>
</dbReference>
<name>A0A2A9MBL3_BESBE</name>
<evidence type="ECO:0000256" key="2">
    <source>
        <dbReference type="SAM" id="SignalP"/>
    </source>
</evidence>